<reference evidence="1 2" key="1">
    <citation type="submission" date="2019-07" db="EMBL/GenBank/DDBJ databases">
        <title>Lentzea xizangensis sp. nov., isolated from Qinghai-Tibetan Plateau Soils.</title>
        <authorList>
            <person name="Huang J."/>
        </authorList>
    </citation>
    <scope>NUCLEOTIDE SEQUENCE [LARGE SCALE GENOMIC DNA]</scope>
    <source>
        <strain evidence="1 2">FXJ1.1311</strain>
    </source>
</reference>
<keyword evidence="2" id="KW-1185">Reference proteome</keyword>
<evidence type="ECO:0000313" key="1">
    <source>
        <dbReference type="EMBL" id="TWP54222.1"/>
    </source>
</evidence>
<sequence>MTFLEHARRVADAVLYEGYVLYPYRKSAQKNRTRFQWGVLMPPAYDDPSERTESLTECLLDAPDSASVTVTVRYLRLERTDGWDSGVEHEHAFTGVVGALADEVVHTVDGDVEVGIRAWRVAGPYQAVKLRVRVRNVAAAEGVLVTRDDALPFAMVAQHLLIDVPDGAFVSMADPPEWASFEVSTCSNVGSWPVLAGPPQCRSMVLAAPIILPDHPEIAPESPGELFDGTEIDEILTLRTLVLTDEEKAEARATDPRAAALIDRVDGLSPEIMERLHGAIRSVSPRLVVGGVPVRKGSRVRMRPGTRRADAQDLFLAGRLAVVEEILHDVDGNVHLALCPEDPDSDIQRWHGRFLYFAPDEVEPV</sequence>
<dbReference type="EMBL" id="VOBR01000001">
    <property type="protein sequence ID" value="TWP54222.1"/>
    <property type="molecule type" value="Genomic_DNA"/>
</dbReference>
<dbReference type="AlphaFoldDB" id="A0A563F314"/>
<dbReference type="OrthoDB" id="264096at2"/>
<protein>
    <submittedName>
        <fullName evidence="1">Uncharacterized protein</fullName>
    </submittedName>
</protein>
<accession>A0A563F314</accession>
<evidence type="ECO:0000313" key="2">
    <source>
        <dbReference type="Proteomes" id="UP000316639"/>
    </source>
</evidence>
<dbReference type="Proteomes" id="UP000316639">
    <property type="component" value="Unassembled WGS sequence"/>
</dbReference>
<gene>
    <name evidence="1" type="ORF">FKR81_01295</name>
</gene>
<name>A0A563F314_9PSEU</name>
<comment type="caution">
    <text evidence="1">The sequence shown here is derived from an EMBL/GenBank/DDBJ whole genome shotgun (WGS) entry which is preliminary data.</text>
</comment>
<dbReference type="RefSeq" id="WP_146349005.1">
    <property type="nucleotide sequence ID" value="NZ_VOBR01000001.1"/>
</dbReference>
<organism evidence="1 2">
    <name type="scientific">Lentzea tibetensis</name>
    <dbReference type="NCBI Taxonomy" id="2591470"/>
    <lineage>
        <taxon>Bacteria</taxon>
        <taxon>Bacillati</taxon>
        <taxon>Actinomycetota</taxon>
        <taxon>Actinomycetes</taxon>
        <taxon>Pseudonocardiales</taxon>
        <taxon>Pseudonocardiaceae</taxon>
        <taxon>Lentzea</taxon>
    </lineage>
</organism>
<proteinExistence type="predicted"/>